<evidence type="ECO:0000313" key="3">
    <source>
        <dbReference type="RefSeq" id="XP_022330519.1"/>
    </source>
</evidence>
<keyword evidence="2" id="KW-1185">Reference proteome</keyword>
<evidence type="ECO:0000256" key="1">
    <source>
        <dbReference type="SAM" id="SignalP"/>
    </source>
</evidence>
<dbReference type="KEGG" id="cvn:111128881"/>
<keyword evidence="1" id="KW-0732">Signal</keyword>
<accession>A0A8B8DSJ7</accession>
<protein>
    <submittedName>
        <fullName evidence="3">Uncharacterized protein LOC111128881</fullName>
    </submittedName>
</protein>
<feature type="signal peptide" evidence="1">
    <location>
        <begin position="1"/>
        <end position="21"/>
    </location>
</feature>
<feature type="chain" id="PRO_5034578276" evidence="1">
    <location>
        <begin position="22"/>
        <end position="129"/>
    </location>
</feature>
<sequence>MDIAYQLFSLLLLATVASVCCTFVPVVTEEKYFATSWAYNYDPSKGIAAMKKDYHKSLNDTCHVYKLTDQQRHDIHSSLGQFNIEIMMFDAILTQHGEEMTFDELERMSQRLKNFCNTQIHFLKYNFYD</sequence>
<name>A0A8B8DSJ7_CRAVI</name>
<dbReference type="AlphaFoldDB" id="A0A8B8DSJ7"/>
<dbReference type="RefSeq" id="XP_022330519.1">
    <property type="nucleotide sequence ID" value="XM_022474811.1"/>
</dbReference>
<organism evidence="2 3">
    <name type="scientific">Crassostrea virginica</name>
    <name type="common">Eastern oyster</name>
    <dbReference type="NCBI Taxonomy" id="6565"/>
    <lineage>
        <taxon>Eukaryota</taxon>
        <taxon>Metazoa</taxon>
        <taxon>Spiralia</taxon>
        <taxon>Lophotrochozoa</taxon>
        <taxon>Mollusca</taxon>
        <taxon>Bivalvia</taxon>
        <taxon>Autobranchia</taxon>
        <taxon>Pteriomorphia</taxon>
        <taxon>Ostreida</taxon>
        <taxon>Ostreoidea</taxon>
        <taxon>Ostreidae</taxon>
        <taxon>Crassostrea</taxon>
    </lineage>
</organism>
<dbReference type="Proteomes" id="UP000694844">
    <property type="component" value="Chromosome 4"/>
</dbReference>
<gene>
    <name evidence="3" type="primary">LOC111128881</name>
</gene>
<evidence type="ECO:0000313" key="2">
    <source>
        <dbReference type="Proteomes" id="UP000694844"/>
    </source>
</evidence>
<proteinExistence type="predicted"/>
<dbReference type="GeneID" id="111128881"/>
<reference evidence="3" key="1">
    <citation type="submission" date="2025-08" db="UniProtKB">
        <authorList>
            <consortium name="RefSeq"/>
        </authorList>
    </citation>
    <scope>IDENTIFICATION</scope>
    <source>
        <tissue evidence="3">Whole sample</tissue>
    </source>
</reference>